<dbReference type="InterPro" id="IPR000160">
    <property type="entry name" value="GGDEF_dom"/>
</dbReference>
<reference evidence="3 4" key="1">
    <citation type="submission" date="2023-07" db="EMBL/GenBank/DDBJ databases">
        <title>Sequencing the genomes of 1000 actinobacteria strains.</title>
        <authorList>
            <person name="Klenk H.-P."/>
        </authorList>
    </citation>
    <scope>NUCLEOTIDE SEQUENCE [LARGE SCALE GENOMIC DNA]</scope>
    <source>
        <strain evidence="3 4">DSM 44710</strain>
    </source>
</reference>
<dbReference type="Pfam" id="PF00990">
    <property type="entry name" value="GGDEF"/>
    <property type="match status" value="1"/>
</dbReference>
<dbReference type="PANTHER" id="PTHR46663:SF2">
    <property type="entry name" value="GGDEF DOMAIN-CONTAINING PROTEIN"/>
    <property type="match status" value="1"/>
</dbReference>
<protein>
    <submittedName>
        <fullName evidence="3">Diguanylate cyclase (GGDEF)-like protein</fullName>
    </submittedName>
</protein>
<organism evidence="3 4">
    <name type="scientific">Catenuloplanes nepalensis</name>
    <dbReference type="NCBI Taxonomy" id="587533"/>
    <lineage>
        <taxon>Bacteria</taxon>
        <taxon>Bacillati</taxon>
        <taxon>Actinomycetota</taxon>
        <taxon>Actinomycetes</taxon>
        <taxon>Micromonosporales</taxon>
        <taxon>Micromonosporaceae</taxon>
        <taxon>Catenuloplanes</taxon>
    </lineage>
</organism>
<dbReference type="InterPro" id="IPR043128">
    <property type="entry name" value="Rev_trsase/Diguanyl_cyclase"/>
</dbReference>
<feature type="compositionally biased region" description="Pro residues" evidence="1">
    <location>
        <begin position="86"/>
        <end position="97"/>
    </location>
</feature>
<dbReference type="SMART" id="SM00267">
    <property type="entry name" value="GGDEF"/>
    <property type="match status" value="1"/>
</dbReference>
<evidence type="ECO:0000259" key="2">
    <source>
        <dbReference type="PROSITE" id="PS50887"/>
    </source>
</evidence>
<dbReference type="NCBIfam" id="TIGR00254">
    <property type="entry name" value="GGDEF"/>
    <property type="match status" value="1"/>
</dbReference>
<keyword evidence="4" id="KW-1185">Reference proteome</keyword>
<sequence>MFIDLNAFKDVNDRLGHAAGDRLLAFVAERLRRAVRDTDVVGRFGGDEFVVVCAPVSGPDRARLIAENLVAALDDARWRTAARCCAPPPASASPGRPPARCRRRR</sequence>
<dbReference type="CDD" id="cd01949">
    <property type="entry name" value="GGDEF"/>
    <property type="match status" value="1"/>
</dbReference>
<evidence type="ECO:0000313" key="3">
    <source>
        <dbReference type="EMBL" id="MDP9792994.1"/>
    </source>
</evidence>
<dbReference type="InterPro" id="IPR052163">
    <property type="entry name" value="DGC-Regulatory_Protein"/>
</dbReference>
<dbReference type="Gene3D" id="3.30.70.270">
    <property type="match status" value="1"/>
</dbReference>
<name>A0ABT9MNM8_9ACTN</name>
<evidence type="ECO:0000313" key="4">
    <source>
        <dbReference type="Proteomes" id="UP001240984"/>
    </source>
</evidence>
<dbReference type="PANTHER" id="PTHR46663">
    <property type="entry name" value="DIGUANYLATE CYCLASE DGCT-RELATED"/>
    <property type="match status" value="1"/>
</dbReference>
<feature type="region of interest" description="Disordered" evidence="1">
    <location>
        <begin position="85"/>
        <end position="105"/>
    </location>
</feature>
<proteinExistence type="predicted"/>
<accession>A0ABT9MNM8</accession>
<comment type="caution">
    <text evidence="3">The sequence shown here is derived from an EMBL/GenBank/DDBJ whole genome shotgun (WGS) entry which is preliminary data.</text>
</comment>
<dbReference type="InterPro" id="IPR029787">
    <property type="entry name" value="Nucleotide_cyclase"/>
</dbReference>
<evidence type="ECO:0000256" key="1">
    <source>
        <dbReference type="SAM" id="MobiDB-lite"/>
    </source>
</evidence>
<dbReference type="EMBL" id="JAUSRA010000001">
    <property type="protein sequence ID" value="MDP9792994.1"/>
    <property type="molecule type" value="Genomic_DNA"/>
</dbReference>
<dbReference type="SUPFAM" id="SSF55073">
    <property type="entry name" value="Nucleotide cyclase"/>
    <property type="match status" value="1"/>
</dbReference>
<feature type="domain" description="GGDEF" evidence="2">
    <location>
        <begin position="1"/>
        <end position="105"/>
    </location>
</feature>
<dbReference type="Proteomes" id="UP001240984">
    <property type="component" value="Unassembled WGS sequence"/>
</dbReference>
<gene>
    <name evidence="3" type="ORF">J2S43_001506</name>
</gene>
<dbReference type="PROSITE" id="PS50887">
    <property type="entry name" value="GGDEF"/>
    <property type="match status" value="1"/>
</dbReference>